<dbReference type="PRINTS" id="PR00111">
    <property type="entry name" value="ABHYDROLASE"/>
</dbReference>
<sequence>MTTAPAPLPLLLLAGMMCDARLFTPQIAAFSARRTVHVPWLGGAETMAALADQVLAQAPPRFALAGLSMGGILAMEMLARAPDRIDRLALLDTNPLAEHPTVQAGRAAQMARARAGDLEAMMQDTFVPNYLASGAGTGPLADLCRSMARDLGAQVFCRQSLALRDRADRQDTLRGLTCPALVLCGQQDRVCPVARHELMRDLIPGARLEVIAGAGHLPVLERPETTNAALRRWLEEAP</sequence>
<gene>
    <name evidence="2" type="ORF">DL237_17885</name>
</gene>
<evidence type="ECO:0000259" key="1">
    <source>
        <dbReference type="Pfam" id="PF00561"/>
    </source>
</evidence>
<organism evidence="2 3">
    <name type="scientific">Pseudooceanicola sediminis</name>
    <dbReference type="NCBI Taxonomy" id="2211117"/>
    <lineage>
        <taxon>Bacteria</taxon>
        <taxon>Pseudomonadati</taxon>
        <taxon>Pseudomonadota</taxon>
        <taxon>Alphaproteobacteria</taxon>
        <taxon>Rhodobacterales</taxon>
        <taxon>Paracoccaceae</taxon>
        <taxon>Pseudooceanicola</taxon>
    </lineage>
</organism>
<protein>
    <submittedName>
        <fullName evidence="2">Alpha/beta fold hydrolase</fullName>
    </submittedName>
</protein>
<dbReference type="AlphaFoldDB" id="A0A399IWK6"/>
<dbReference type="EMBL" id="QWJJ01000018">
    <property type="protein sequence ID" value="RII37360.1"/>
    <property type="molecule type" value="Genomic_DNA"/>
</dbReference>
<evidence type="ECO:0000313" key="3">
    <source>
        <dbReference type="Proteomes" id="UP000265848"/>
    </source>
</evidence>
<dbReference type="SUPFAM" id="SSF53474">
    <property type="entry name" value="alpha/beta-Hydrolases"/>
    <property type="match status" value="1"/>
</dbReference>
<dbReference type="Pfam" id="PF00561">
    <property type="entry name" value="Abhydrolase_1"/>
    <property type="match status" value="1"/>
</dbReference>
<keyword evidence="2" id="KW-0378">Hydrolase</keyword>
<comment type="caution">
    <text evidence="2">The sequence shown here is derived from an EMBL/GenBank/DDBJ whole genome shotgun (WGS) entry which is preliminary data.</text>
</comment>
<dbReference type="OrthoDB" id="5491135at2"/>
<feature type="domain" description="AB hydrolase-1" evidence="1">
    <location>
        <begin position="60"/>
        <end position="223"/>
    </location>
</feature>
<accession>A0A399IWK6</accession>
<dbReference type="Gene3D" id="3.40.50.1820">
    <property type="entry name" value="alpha/beta hydrolase"/>
    <property type="match status" value="1"/>
</dbReference>
<name>A0A399IWK6_9RHOB</name>
<dbReference type="InterPro" id="IPR029058">
    <property type="entry name" value="AB_hydrolase_fold"/>
</dbReference>
<keyword evidence="3" id="KW-1185">Reference proteome</keyword>
<proteinExistence type="predicted"/>
<dbReference type="GO" id="GO:0016787">
    <property type="term" value="F:hydrolase activity"/>
    <property type="evidence" value="ECO:0007669"/>
    <property type="project" value="UniProtKB-KW"/>
</dbReference>
<dbReference type="PANTHER" id="PTHR43798:SF29">
    <property type="entry name" value="AB HYDROLASE-1 DOMAIN-CONTAINING PROTEIN"/>
    <property type="match status" value="1"/>
</dbReference>
<dbReference type="RefSeq" id="WP_119400467.1">
    <property type="nucleotide sequence ID" value="NZ_QWJJ01000018.1"/>
</dbReference>
<reference evidence="2 3" key="1">
    <citation type="submission" date="2018-08" db="EMBL/GenBank/DDBJ databases">
        <title>Pseudooceanicola sediminis CY03 in the family Rhodobacteracea.</title>
        <authorList>
            <person name="Zhang Y.-J."/>
        </authorList>
    </citation>
    <scope>NUCLEOTIDE SEQUENCE [LARGE SCALE GENOMIC DNA]</scope>
    <source>
        <strain evidence="2 3">CY03</strain>
    </source>
</reference>
<dbReference type="Proteomes" id="UP000265848">
    <property type="component" value="Unassembled WGS sequence"/>
</dbReference>
<dbReference type="InterPro" id="IPR000073">
    <property type="entry name" value="AB_hydrolase_1"/>
</dbReference>
<evidence type="ECO:0000313" key="2">
    <source>
        <dbReference type="EMBL" id="RII37360.1"/>
    </source>
</evidence>
<dbReference type="PANTHER" id="PTHR43798">
    <property type="entry name" value="MONOACYLGLYCEROL LIPASE"/>
    <property type="match status" value="1"/>
</dbReference>
<dbReference type="InterPro" id="IPR050266">
    <property type="entry name" value="AB_hydrolase_sf"/>
</dbReference>